<reference evidence="1 2" key="1">
    <citation type="journal article" date="2023" name="Microbiol. Resour. Announc.">
        <title>Complete Genome of 'Candidatus Phytoplasma rubi' RS, a Phytopathogenic Bacterium Associated with Rubus Stunt Disease.</title>
        <authorList>
            <person name="Duckeck D."/>
            <person name="Zubert C."/>
            <person name="Bohm J.W."/>
            <person name="Carminati G."/>
            <person name="Schneider B."/>
            <person name="Kube M."/>
        </authorList>
    </citation>
    <scope>NUCLEOTIDE SEQUENCE [LARGE SCALE GENOMIC DNA]</scope>
    <source>
        <strain evidence="1 2">RS</strain>
    </source>
</reference>
<dbReference type="EMBL" id="CP114006">
    <property type="protein sequence ID" value="WAN63404.1"/>
    <property type="molecule type" value="Genomic_DNA"/>
</dbReference>
<gene>
    <name evidence="1" type="ORF">RS022_05310</name>
</gene>
<evidence type="ECO:0000313" key="1">
    <source>
        <dbReference type="EMBL" id="WAN63404.1"/>
    </source>
</evidence>
<dbReference type="RefSeq" id="WP_268849614.1">
    <property type="nucleotide sequence ID" value="NZ_CP114006.1"/>
</dbReference>
<evidence type="ECO:0000313" key="2">
    <source>
        <dbReference type="Proteomes" id="UP001164727"/>
    </source>
</evidence>
<name>A0ABY7BUP9_9MOLU</name>
<protein>
    <submittedName>
        <fullName evidence="1">Uncharacterized protein</fullName>
    </submittedName>
</protein>
<sequence length="51" mass="6396">MKTNYKKSLNIIYYRKEDLKYLQSFLTKNKQGYRVKKLLPDYKRYLKKEKS</sequence>
<accession>A0ABY7BUP9</accession>
<organism evidence="1 2">
    <name type="scientific">Candidatus Phytoplasma rubi</name>
    <dbReference type="NCBI Taxonomy" id="399025"/>
    <lineage>
        <taxon>Bacteria</taxon>
        <taxon>Bacillati</taxon>
        <taxon>Mycoplasmatota</taxon>
        <taxon>Mollicutes</taxon>
        <taxon>Acholeplasmatales</taxon>
        <taxon>Acholeplasmataceae</taxon>
        <taxon>Candidatus Phytoplasma</taxon>
        <taxon>16SrV (Elm yellows group)</taxon>
    </lineage>
</organism>
<dbReference type="Proteomes" id="UP001164727">
    <property type="component" value="Chromosome"/>
</dbReference>
<proteinExistence type="predicted"/>
<keyword evidence="2" id="KW-1185">Reference proteome</keyword>